<name>G9XK16_DESHA</name>
<dbReference type="HOGENOM" id="CLU_3232625_0_0_9"/>
<proteinExistence type="predicted"/>
<sequence length="43" mass="5013">MSFPENYFPGTPCHQVDYTKFVSKTIIGRTYKEIFLEGMPLII</sequence>
<reference evidence="1 2" key="1">
    <citation type="submission" date="2011-08" db="EMBL/GenBank/DDBJ databases">
        <authorList>
            <person name="Weinstock G."/>
            <person name="Sodergren E."/>
            <person name="Clifton S."/>
            <person name="Fulton L."/>
            <person name="Fulton B."/>
            <person name="Courtney L."/>
            <person name="Fronick C."/>
            <person name="Harrison M."/>
            <person name="Strong C."/>
            <person name="Farmer C."/>
            <person name="Delahaunty K."/>
            <person name="Markovic C."/>
            <person name="Hall O."/>
            <person name="Minx P."/>
            <person name="Tomlinson C."/>
            <person name="Mitreva M."/>
            <person name="Hou S."/>
            <person name="Chen J."/>
            <person name="Wollam A."/>
            <person name="Pepin K.H."/>
            <person name="Johnson M."/>
            <person name="Bhonagiri V."/>
            <person name="Zhang X."/>
            <person name="Suruliraj S."/>
            <person name="Warren W."/>
            <person name="Chinwalla A."/>
            <person name="Mardis E.R."/>
            <person name="Wilson R.K."/>
        </authorList>
    </citation>
    <scope>NUCLEOTIDE SEQUENCE [LARGE SCALE GENOMIC DNA]</scope>
    <source>
        <strain evidence="1 2">DP7</strain>
    </source>
</reference>
<dbReference type="PATRIC" id="fig|537010.4.peg.1201"/>
<evidence type="ECO:0000313" key="2">
    <source>
        <dbReference type="Proteomes" id="UP000004416"/>
    </source>
</evidence>
<accession>G9XK16</accession>
<evidence type="ECO:0000313" key="1">
    <source>
        <dbReference type="EMBL" id="EHL07902.1"/>
    </source>
</evidence>
<organism evidence="1 2">
    <name type="scientific">Desulfitobacterium hafniense DP7</name>
    <dbReference type="NCBI Taxonomy" id="537010"/>
    <lineage>
        <taxon>Bacteria</taxon>
        <taxon>Bacillati</taxon>
        <taxon>Bacillota</taxon>
        <taxon>Clostridia</taxon>
        <taxon>Eubacteriales</taxon>
        <taxon>Desulfitobacteriaceae</taxon>
        <taxon>Desulfitobacterium</taxon>
    </lineage>
</organism>
<comment type="caution">
    <text evidence="1">The sequence shown here is derived from an EMBL/GenBank/DDBJ whole genome shotgun (WGS) entry which is preliminary data.</text>
</comment>
<dbReference type="AlphaFoldDB" id="G9XK16"/>
<gene>
    <name evidence="1" type="ORF">HMPREF0322_01297</name>
</gene>
<dbReference type="Proteomes" id="UP000004416">
    <property type="component" value="Unassembled WGS sequence"/>
</dbReference>
<dbReference type="EMBL" id="AFZX01000032">
    <property type="protein sequence ID" value="EHL07902.1"/>
    <property type="molecule type" value="Genomic_DNA"/>
</dbReference>
<protein>
    <submittedName>
        <fullName evidence="1">Uncharacterized protein</fullName>
    </submittedName>
</protein>